<evidence type="ECO:0000313" key="3">
    <source>
        <dbReference type="Proteomes" id="UP000002640"/>
    </source>
</evidence>
<organism evidence="2 3">
    <name type="scientific">Phytophthora sojae (strain P6497)</name>
    <name type="common">Soybean stem and root rot agent</name>
    <name type="synonym">Phytophthora megasperma f. sp. glycines</name>
    <dbReference type="NCBI Taxonomy" id="1094619"/>
    <lineage>
        <taxon>Eukaryota</taxon>
        <taxon>Sar</taxon>
        <taxon>Stramenopiles</taxon>
        <taxon>Oomycota</taxon>
        <taxon>Peronosporomycetes</taxon>
        <taxon>Peronosporales</taxon>
        <taxon>Peronosporaceae</taxon>
        <taxon>Phytophthora</taxon>
    </lineage>
</organism>
<feature type="transmembrane region" description="Helical" evidence="1">
    <location>
        <begin position="71"/>
        <end position="93"/>
    </location>
</feature>
<dbReference type="EMBL" id="JH159159">
    <property type="protein sequence ID" value="EGZ10105.1"/>
    <property type="molecule type" value="Genomic_DNA"/>
</dbReference>
<dbReference type="RefSeq" id="XP_009534966.1">
    <property type="nucleotide sequence ID" value="XM_009536671.1"/>
</dbReference>
<keyword evidence="3" id="KW-1185">Reference proteome</keyword>
<evidence type="ECO:0000313" key="2">
    <source>
        <dbReference type="EMBL" id="EGZ10105.1"/>
    </source>
</evidence>
<sequence>MFVAKDTILARADTPPSIRLDLPDGVYTLGQYERLASTTRAVAVVLATPLPCLAVTLFIDLLPLSPPSEGIIANRLFLLREFYAYLVMTLLALHQFRKGIPVLPYPTRKLFRDTLLVPGLSIGLLYAFISVVGFPLPFTTLTLVPPWAVLIVVCLAVQWARIIRETVGAMPMSIGMVKLWVCDFLLGFIYPPYFYVFSSLATKGKIVFVLLLPVIKALMRKLFSRAVQHLGDETPGLVVFNADVFGSLFMSYCMQRSPSTWTMTGIMTLDVITMAISLRDVHIAQKELKEMERQLDKARVWRSHGGAVGHISLGRRVPTTLERASILLDQTAAEYGPSIDIVDVANKNRMIDIHPADHGAVAVGRRSPTAVVEASYTLKVRRLLYMAEFQLLLNYVEAMIPLVFSTGSSAIVWRWGPDYNPALQFTIVPPRDRKLPSIERTKQLQTLREGLALFAAVAWIDVKALIYLLKTKGVCQVQDETRSHAFIMAELPVFVEIEVARKLSNDPSKSFAWVKDDLVSLCCELDEQNTSEAFHEAWAKVEVFSRTDSKRLRGWQYLEWVDVLVPGIGFCKVQRSDLGVCDHGKNSDLQPNLELEIHFRHSLGRGHLTRFLRLVGKHLRSFSISFDLQTIEAPQSVFKATHVRRIDHHGQRSCEHSDVVEMTLETTKLRVVLLTRCSKSLSGDNVIAQRQFLYSKTPDQQLRSNDVHLSHRLLRKLKYVLRHGDVWSMQTKTFGVMALQAVEFMQPWCRRMEKFLEDTRSEVKVWRWGPDNKAAIQFTVVSPSFLLMTVEEPLAWIDSEASAGLLTTLACKPEEAYWAHESGIPVLPVCVELNLSKWRDVPEDVAWVNEMITSMCCRLDPQNTSSEFRETWAEIERLLGASSNISTRSLMALKTPVRLVVDEFDDDGPGGAVLAQTWEVIREVMDKNQISWGWASSILEKPLCCSIGSRRDCFTSFTVDSISAQHLSPENAFYLGKIMTQFVDLVGEMAGRVHFSDVTFPLLLVEKEATAVFDVSSILSSCPNLEELTLQQRTVSAEAFVRSCEENKSRLRRLQVMFDDYRVVANALKDDSLQLTKHLRWWYCYRFRLELEPVVPLEEMLDQLDVEADKLSTTCKLAFLSVFRSREEPLRSVKIVHP</sequence>
<dbReference type="GeneID" id="20647643"/>
<dbReference type="InParanoid" id="G5A365"/>
<dbReference type="AlphaFoldDB" id="G5A365"/>
<feature type="transmembrane region" description="Helical" evidence="1">
    <location>
        <begin position="200"/>
        <end position="219"/>
    </location>
</feature>
<feature type="transmembrane region" description="Helical" evidence="1">
    <location>
        <begin position="114"/>
        <end position="138"/>
    </location>
</feature>
<dbReference type="Proteomes" id="UP000002640">
    <property type="component" value="Unassembled WGS sequence"/>
</dbReference>
<protein>
    <submittedName>
        <fullName evidence="2">Uncharacterized protein</fullName>
    </submittedName>
</protein>
<dbReference type="KEGG" id="psoj:PHYSODRAFT_338794"/>
<proteinExistence type="predicted"/>
<evidence type="ECO:0000256" key="1">
    <source>
        <dbReference type="SAM" id="Phobius"/>
    </source>
</evidence>
<feature type="transmembrane region" description="Helical" evidence="1">
    <location>
        <begin position="144"/>
        <end position="163"/>
    </location>
</feature>
<feature type="transmembrane region" description="Helical" evidence="1">
    <location>
        <begin position="41"/>
        <end position="59"/>
    </location>
</feature>
<feature type="transmembrane region" description="Helical" evidence="1">
    <location>
        <begin position="175"/>
        <end position="194"/>
    </location>
</feature>
<keyword evidence="1" id="KW-1133">Transmembrane helix</keyword>
<accession>G5A365</accession>
<reference evidence="2 3" key="1">
    <citation type="journal article" date="2006" name="Science">
        <title>Phytophthora genome sequences uncover evolutionary origins and mechanisms of pathogenesis.</title>
        <authorList>
            <person name="Tyler B.M."/>
            <person name="Tripathy S."/>
            <person name="Zhang X."/>
            <person name="Dehal P."/>
            <person name="Jiang R.H."/>
            <person name="Aerts A."/>
            <person name="Arredondo F.D."/>
            <person name="Baxter L."/>
            <person name="Bensasson D."/>
            <person name="Beynon J.L."/>
            <person name="Chapman J."/>
            <person name="Damasceno C.M."/>
            <person name="Dorrance A.E."/>
            <person name="Dou D."/>
            <person name="Dickerman A.W."/>
            <person name="Dubchak I.L."/>
            <person name="Garbelotto M."/>
            <person name="Gijzen M."/>
            <person name="Gordon S.G."/>
            <person name="Govers F."/>
            <person name="Grunwald N.J."/>
            <person name="Huang W."/>
            <person name="Ivors K.L."/>
            <person name="Jones R.W."/>
            <person name="Kamoun S."/>
            <person name="Krampis K."/>
            <person name="Lamour K.H."/>
            <person name="Lee M.K."/>
            <person name="McDonald W.H."/>
            <person name="Medina M."/>
            <person name="Meijer H.J."/>
            <person name="Nordberg E.K."/>
            <person name="Maclean D.J."/>
            <person name="Ospina-Giraldo M.D."/>
            <person name="Morris P.F."/>
            <person name="Phuntumart V."/>
            <person name="Putnam N.H."/>
            <person name="Rash S."/>
            <person name="Rose J.K."/>
            <person name="Sakihama Y."/>
            <person name="Salamov A.A."/>
            <person name="Savidor A."/>
            <person name="Scheuring C.F."/>
            <person name="Smith B.M."/>
            <person name="Sobral B.W."/>
            <person name="Terry A."/>
            <person name="Torto-Alalibo T.A."/>
            <person name="Win J."/>
            <person name="Xu Z."/>
            <person name="Zhang H."/>
            <person name="Grigoriev I.V."/>
            <person name="Rokhsar D.S."/>
            <person name="Boore J.L."/>
        </authorList>
    </citation>
    <scope>NUCLEOTIDE SEQUENCE [LARGE SCALE GENOMIC DNA]</scope>
    <source>
        <strain evidence="2 3">P6497</strain>
    </source>
</reference>
<name>G5A365_PHYSP</name>
<keyword evidence="1" id="KW-0812">Transmembrane</keyword>
<keyword evidence="1" id="KW-0472">Membrane</keyword>
<gene>
    <name evidence="2" type="ORF">PHYSODRAFT_338794</name>
</gene>